<feature type="transmembrane region" description="Helical" evidence="1">
    <location>
        <begin position="111"/>
        <end position="136"/>
    </location>
</feature>
<keyword evidence="1" id="KW-0472">Membrane</keyword>
<organism evidence="2 3">
    <name type="scientific">Apiospora rasikravindrae</name>
    <dbReference type="NCBI Taxonomy" id="990691"/>
    <lineage>
        <taxon>Eukaryota</taxon>
        <taxon>Fungi</taxon>
        <taxon>Dikarya</taxon>
        <taxon>Ascomycota</taxon>
        <taxon>Pezizomycotina</taxon>
        <taxon>Sordariomycetes</taxon>
        <taxon>Xylariomycetidae</taxon>
        <taxon>Amphisphaeriales</taxon>
        <taxon>Apiosporaceae</taxon>
        <taxon>Apiospora</taxon>
    </lineage>
</organism>
<keyword evidence="1" id="KW-0812">Transmembrane</keyword>
<evidence type="ECO:0000313" key="2">
    <source>
        <dbReference type="EMBL" id="KAK8024449.1"/>
    </source>
</evidence>
<dbReference type="EMBL" id="JAQQWK010000011">
    <property type="protein sequence ID" value="KAK8024449.1"/>
    <property type="molecule type" value="Genomic_DNA"/>
</dbReference>
<evidence type="ECO:0000256" key="1">
    <source>
        <dbReference type="SAM" id="Phobius"/>
    </source>
</evidence>
<gene>
    <name evidence="2" type="ORF">PG993_012515</name>
</gene>
<reference evidence="2 3" key="1">
    <citation type="submission" date="2023-01" db="EMBL/GenBank/DDBJ databases">
        <title>Analysis of 21 Apiospora genomes using comparative genomics revels a genus with tremendous synthesis potential of carbohydrate active enzymes and secondary metabolites.</title>
        <authorList>
            <person name="Sorensen T."/>
        </authorList>
    </citation>
    <scope>NUCLEOTIDE SEQUENCE [LARGE SCALE GENOMIC DNA]</scope>
    <source>
        <strain evidence="2 3">CBS 33761</strain>
    </source>
</reference>
<sequence>MTQVAGWNIYTFLLWTLKSAMCTYYILLSVSHNSPGHFDADHCKRQLRLKEKNDRRLRTYCDDMRRRPPVHCFGLPSPEKKLADLIVCLDAQCLNLTPEVPCQPAISRINVFVVFVFKVKAGLMVMFSDGIFVTIAGTLRTVLIITVSFPALFPTVTAAAVPLADFSHQNNSLLTILSLRTPAPVPNRRSPGPSARPSLPL</sequence>
<accession>A0ABR1S2Q0</accession>
<evidence type="ECO:0000313" key="3">
    <source>
        <dbReference type="Proteomes" id="UP001444661"/>
    </source>
</evidence>
<feature type="transmembrane region" description="Helical" evidence="1">
    <location>
        <begin position="6"/>
        <end position="27"/>
    </location>
</feature>
<keyword evidence="3" id="KW-1185">Reference proteome</keyword>
<keyword evidence="1" id="KW-1133">Transmembrane helix</keyword>
<name>A0ABR1S2Q0_9PEZI</name>
<feature type="transmembrane region" description="Helical" evidence="1">
    <location>
        <begin position="142"/>
        <end position="164"/>
    </location>
</feature>
<protein>
    <submittedName>
        <fullName evidence="2">Uncharacterized protein</fullName>
    </submittedName>
</protein>
<proteinExistence type="predicted"/>
<comment type="caution">
    <text evidence="2">The sequence shown here is derived from an EMBL/GenBank/DDBJ whole genome shotgun (WGS) entry which is preliminary data.</text>
</comment>
<dbReference type="Proteomes" id="UP001444661">
    <property type="component" value="Unassembled WGS sequence"/>
</dbReference>